<dbReference type="GO" id="GO:0004519">
    <property type="term" value="F:endonuclease activity"/>
    <property type="evidence" value="ECO:0007669"/>
    <property type="project" value="UniProtKB-KW"/>
</dbReference>
<proteinExistence type="predicted"/>
<keyword evidence="4" id="KW-1185">Reference proteome</keyword>
<dbReference type="InterPro" id="IPR012296">
    <property type="entry name" value="Nuclease_put_TT1808"/>
</dbReference>
<evidence type="ECO:0000256" key="1">
    <source>
        <dbReference type="SAM" id="MobiDB-lite"/>
    </source>
</evidence>
<evidence type="ECO:0000313" key="4">
    <source>
        <dbReference type="Proteomes" id="UP000198923"/>
    </source>
</evidence>
<dbReference type="PANTHER" id="PTHR35400:SF3">
    <property type="entry name" value="SLL1072 PROTEIN"/>
    <property type="match status" value="1"/>
</dbReference>
<dbReference type="SUPFAM" id="SSF52980">
    <property type="entry name" value="Restriction endonuclease-like"/>
    <property type="match status" value="1"/>
</dbReference>
<dbReference type="Gene3D" id="3.90.1570.10">
    <property type="entry name" value="tt1808, chain A"/>
    <property type="match status" value="1"/>
</dbReference>
<dbReference type="Proteomes" id="UP000198923">
    <property type="component" value="Unassembled WGS sequence"/>
</dbReference>
<sequence length="240" mass="26669">MTERPSPGRSDPPDRGSGAERRSPSEADPGSDADWALRQEIIDDALRPIPSDEVPDWLIPPNRGFFAEDLDHLPGLPAHTELLDGSLVLVSPQMDIHSLIVDMLVFGLRRTAPRGVRVRREMSVVLGPRQRPEPDLIALKPDTVADMTATAYQAENVSLVVEVVSPESAERDRNRKPLLYAQAGIRHFWLVEQESGHPQVTVFELDPATKAYVATGVHRDRLTVAVPFEIDIDLTEIDRL</sequence>
<dbReference type="InterPro" id="IPR011335">
    <property type="entry name" value="Restrct_endonuc-II-like"/>
</dbReference>
<reference evidence="3 4" key="1">
    <citation type="submission" date="2016-10" db="EMBL/GenBank/DDBJ databases">
        <authorList>
            <person name="de Groot N.N."/>
        </authorList>
    </citation>
    <scope>NUCLEOTIDE SEQUENCE [LARGE SCALE GENOMIC DNA]</scope>
    <source>
        <strain evidence="3 4">CPCC 201354</strain>
    </source>
</reference>
<dbReference type="STRING" id="504805.SAMN05421505_14815"/>
<dbReference type="AlphaFoldDB" id="A0A1G8K9E8"/>
<dbReference type="PANTHER" id="PTHR35400">
    <property type="entry name" value="SLR1083 PROTEIN"/>
    <property type="match status" value="1"/>
</dbReference>
<protein>
    <submittedName>
        <fullName evidence="3">Endonuclease, Uma2 family (Restriction endonuclease fold)</fullName>
    </submittedName>
</protein>
<dbReference type="CDD" id="cd06260">
    <property type="entry name" value="DUF820-like"/>
    <property type="match status" value="1"/>
</dbReference>
<keyword evidence="3" id="KW-0540">Nuclease</keyword>
<keyword evidence="3" id="KW-0378">Hydrolase</keyword>
<evidence type="ECO:0000259" key="2">
    <source>
        <dbReference type="Pfam" id="PF05685"/>
    </source>
</evidence>
<dbReference type="Pfam" id="PF05685">
    <property type="entry name" value="Uma2"/>
    <property type="match status" value="1"/>
</dbReference>
<dbReference type="InterPro" id="IPR008538">
    <property type="entry name" value="Uma2"/>
</dbReference>
<feature type="region of interest" description="Disordered" evidence="1">
    <location>
        <begin position="1"/>
        <end position="33"/>
    </location>
</feature>
<evidence type="ECO:0000313" key="3">
    <source>
        <dbReference type="EMBL" id="SDI39440.1"/>
    </source>
</evidence>
<name>A0A1G8K9E8_9ACTN</name>
<organism evidence="3 4">
    <name type="scientific">Sinosporangium album</name>
    <dbReference type="NCBI Taxonomy" id="504805"/>
    <lineage>
        <taxon>Bacteria</taxon>
        <taxon>Bacillati</taxon>
        <taxon>Actinomycetota</taxon>
        <taxon>Actinomycetes</taxon>
        <taxon>Streptosporangiales</taxon>
        <taxon>Streptosporangiaceae</taxon>
        <taxon>Sinosporangium</taxon>
    </lineage>
</organism>
<feature type="domain" description="Putative restriction endonuclease" evidence="2">
    <location>
        <begin position="68"/>
        <end position="224"/>
    </location>
</feature>
<accession>A0A1G8K9E8</accession>
<dbReference type="EMBL" id="FNCN01000048">
    <property type="protein sequence ID" value="SDI39440.1"/>
    <property type="molecule type" value="Genomic_DNA"/>
</dbReference>
<feature type="compositionally biased region" description="Basic and acidic residues" evidence="1">
    <location>
        <begin position="11"/>
        <end position="25"/>
    </location>
</feature>
<keyword evidence="3" id="KW-0255">Endonuclease</keyword>
<gene>
    <name evidence="3" type="ORF">SAMN05421505_14815</name>
</gene>